<keyword evidence="2" id="KW-1185">Reference proteome</keyword>
<evidence type="ECO:0008006" key="3">
    <source>
        <dbReference type="Google" id="ProtNLM"/>
    </source>
</evidence>
<dbReference type="EMBL" id="CP036432">
    <property type="protein sequence ID" value="QDV88496.1"/>
    <property type="molecule type" value="Genomic_DNA"/>
</dbReference>
<evidence type="ECO:0000313" key="1">
    <source>
        <dbReference type="EMBL" id="QDV88496.1"/>
    </source>
</evidence>
<dbReference type="Proteomes" id="UP000318081">
    <property type="component" value="Chromosome"/>
</dbReference>
<evidence type="ECO:0000313" key="2">
    <source>
        <dbReference type="Proteomes" id="UP000318081"/>
    </source>
</evidence>
<dbReference type="RefSeq" id="WP_145220844.1">
    <property type="nucleotide sequence ID" value="NZ_CP036432.1"/>
</dbReference>
<proteinExistence type="predicted"/>
<sequence length="281" mass="29527">MDLKPILNLNSSVIRLVVITCGIASIAFGSRCRAEVIAQFDFDGNNYVVDTANPLGSNTGLQLSGDLGLVGIAVTQLQFSPGLDPTAALGFGAADYNNALGFSTDVNNDRDFLTADQTVFFQVEVQSGFLLDLESFRFDTLKTRGTNTDDARLTYSVFLNPAGDPSVDGLIGDFDFLPNGNGAHDHFADGVAGAETTGPSFSTGRHAVGPIDLSANQNLTGTQTIAIRLYGSAGNGNDQDFGIDNLVLRGQVTAIPEPACTAVLLLGIAASTCRRRRSNAL</sequence>
<accession>A0ABX5Y3B4</accession>
<reference evidence="1 2" key="1">
    <citation type="submission" date="2019-02" db="EMBL/GenBank/DDBJ databases">
        <title>Deep-cultivation of Planctomycetes and their phenomic and genomic characterization uncovers novel biology.</title>
        <authorList>
            <person name="Wiegand S."/>
            <person name="Jogler M."/>
            <person name="Boedeker C."/>
            <person name="Pinto D."/>
            <person name="Vollmers J."/>
            <person name="Rivas-Marin E."/>
            <person name="Kohn T."/>
            <person name="Peeters S.H."/>
            <person name="Heuer A."/>
            <person name="Rast P."/>
            <person name="Oberbeckmann S."/>
            <person name="Bunk B."/>
            <person name="Jeske O."/>
            <person name="Meyerdierks A."/>
            <person name="Storesund J.E."/>
            <person name="Kallscheuer N."/>
            <person name="Luecker S."/>
            <person name="Lage O.M."/>
            <person name="Pohl T."/>
            <person name="Merkel B.J."/>
            <person name="Hornburger P."/>
            <person name="Mueller R.-W."/>
            <person name="Bruemmer F."/>
            <person name="Labrenz M."/>
            <person name="Spormann A.M."/>
            <person name="Op den Camp H."/>
            <person name="Overmann J."/>
            <person name="Amann R."/>
            <person name="Jetten M.S.M."/>
            <person name="Mascher T."/>
            <person name="Medema M.H."/>
            <person name="Devos D.P."/>
            <person name="Kaster A.-K."/>
            <person name="Ovreas L."/>
            <person name="Rohde M."/>
            <person name="Galperin M.Y."/>
            <person name="Jogler C."/>
        </authorList>
    </citation>
    <scope>NUCLEOTIDE SEQUENCE [LARGE SCALE GENOMIC DNA]</scope>
    <source>
        <strain evidence="1 2">TBK1r</strain>
    </source>
</reference>
<name>A0ABX5Y3B4_9BACT</name>
<protein>
    <recommendedName>
        <fullName evidence="3">PEP-CTERM protein-sorting domain-containing protein</fullName>
    </recommendedName>
</protein>
<gene>
    <name evidence="1" type="ORF">TBK1r_75290</name>
</gene>
<organism evidence="1 2">
    <name type="scientific">Stieleria magnilauensis</name>
    <dbReference type="NCBI Taxonomy" id="2527963"/>
    <lineage>
        <taxon>Bacteria</taxon>
        <taxon>Pseudomonadati</taxon>
        <taxon>Planctomycetota</taxon>
        <taxon>Planctomycetia</taxon>
        <taxon>Pirellulales</taxon>
        <taxon>Pirellulaceae</taxon>
        <taxon>Stieleria</taxon>
    </lineage>
</organism>